<protein>
    <recommendedName>
        <fullName evidence="4">Trehalose 6-phosphate phosphatase</fullName>
        <ecNumber evidence="4">3.1.3.12</ecNumber>
    </recommendedName>
</protein>
<dbReference type="GO" id="GO:0046872">
    <property type="term" value="F:metal ion binding"/>
    <property type="evidence" value="ECO:0007669"/>
    <property type="project" value="UniProtKB-KW"/>
</dbReference>
<dbReference type="SUPFAM" id="SSF56784">
    <property type="entry name" value="HAD-like"/>
    <property type="match status" value="1"/>
</dbReference>
<dbReference type="Gene3D" id="3.30.70.1020">
    <property type="entry name" value="Trehalose-6-phosphate phosphatase related protein, domain 2"/>
    <property type="match status" value="1"/>
</dbReference>
<proteinExistence type="inferred from homology"/>
<dbReference type="EMBL" id="PEKC01000120">
    <property type="protein sequence ID" value="PII34214.1"/>
    <property type="molecule type" value="Genomic_DNA"/>
</dbReference>
<comment type="pathway">
    <text evidence="1 4">Glycan biosynthesis; trehalose biosynthesis.</text>
</comment>
<keyword evidence="4" id="KW-0479">Metal-binding</keyword>
<dbReference type="CDD" id="cd01627">
    <property type="entry name" value="HAD_TPP"/>
    <property type="match status" value="1"/>
</dbReference>
<comment type="caution">
    <text evidence="5">The sequence shown here is derived from an EMBL/GenBank/DDBJ whole genome shotgun (WGS) entry which is preliminary data.</text>
</comment>
<comment type="catalytic activity">
    <reaction evidence="4">
        <text>alpha,alpha-trehalose 6-phosphate + H2O = alpha,alpha-trehalose + phosphate</text>
        <dbReference type="Rhea" id="RHEA:23420"/>
        <dbReference type="ChEBI" id="CHEBI:15377"/>
        <dbReference type="ChEBI" id="CHEBI:16551"/>
        <dbReference type="ChEBI" id="CHEBI:43474"/>
        <dbReference type="ChEBI" id="CHEBI:58429"/>
        <dbReference type="EC" id="3.1.3.12"/>
    </reaction>
</comment>
<dbReference type="Pfam" id="PF02358">
    <property type="entry name" value="Trehalose_PPase"/>
    <property type="match status" value="1"/>
</dbReference>
<evidence type="ECO:0000256" key="4">
    <source>
        <dbReference type="RuleBase" id="RU361117"/>
    </source>
</evidence>
<sequence length="274" mass="29088">MADPRTSARLTADGPGTRYLGLSMETPPLPTCRSALFLDFDGTLVPLAETPDAIRPDPALLPLLAGLQGRLDGALAIVTGRQIEVLDHFLTPLHLPAACEHGLQRRDAAGRLHPQPLAMPETVLQLCNALAADHPFLLVEPKRSSVALHYRRAPELAALCLDTLSRALRHLPGLELLHGKCVLEVRPAGVDKGRAIAAFLREAPFAGRTPVFAGDDVTDESGFAVVQAHGGMAIKVGEGASGARHRLDSPQAVHAWLQSACMHLAAQTCAEALP</sequence>
<dbReference type="PANTHER" id="PTHR43768">
    <property type="entry name" value="TREHALOSE 6-PHOSPHATE PHOSPHATASE"/>
    <property type="match status" value="1"/>
</dbReference>
<evidence type="ECO:0000256" key="2">
    <source>
        <dbReference type="ARBA" id="ARBA00008770"/>
    </source>
</evidence>
<comment type="function">
    <text evidence="4">Removes the phosphate from trehalose 6-phosphate to produce free trehalose.</text>
</comment>
<dbReference type="Gene3D" id="3.40.50.1000">
    <property type="entry name" value="HAD superfamily/HAD-like"/>
    <property type="match status" value="1"/>
</dbReference>
<dbReference type="NCBIfam" id="TIGR00685">
    <property type="entry name" value="T6PP"/>
    <property type="match status" value="1"/>
</dbReference>
<gene>
    <name evidence="5" type="primary">otsB</name>
    <name evidence="5" type="ORF">CTI11_22395</name>
</gene>
<dbReference type="InterPro" id="IPR023214">
    <property type="entry name" value="HAD_sf"/>
</dbReference>
<evidence type="ECO:0000313" key="5">
    <source>
        <dbReference type="EMBL" id="PII34214.1"/>
    </source>
</evidence>
<dbReference type="InterPro" id="IPR003337">
    <property type="entry name" value="Trehalose_PPase"/>
</dbReference>
<reference evidence="5" key="1">
    <citation type="submission" date="2017-10" db="EMBL/GenBank/DDBJ databases">
        <title>Chryseobacterium sp. B5 is a hydrocarbonoclastic and plant growth promoting bacterium.</title>
        <authorList>
            <person name="Thijs S."/>
            <person name="Gkorezis P."/>
            <person name="Van Hamme J."/>
        </authorList>
    </citation>
    <scope>NUCLEOTIDE SEQUENCE</scope>
    <source>
        <strain evidence="5">B5</strain>
    </source>
</reference>
<comment type="cofactor">
    <cofactor evidence="4">
        <name>Mg(2+)</name>
        <dbReference type="ChEBI" id="CHEBI:18420"/>
    </cofactor>
</comment>
<evidence type="ECO:0000256" key="1">
    <source>
        <dbReference type="ARBA" id="ARBA00005199"/>
    </source>
</evidence>
<dbReference type="InterPro" id="IPR036412">
    <property type="entry name" value="HAD-like_sf"/>
</dbReference>
<organism evidence="5">
    <name type="scientific">Chryseobacterium sp. B5</name>
    <dbReference type="NCBI Taxonomy" id="2050562"/>
    <lineage>
        <taxon>Bacteria</taxon>
        <taxon>Pseudomonadati</taxon>
        <taxon>Bacteroidota</taxon>
        <taxon>Flavobacteriia</taxon>
        <taxon>Flavobacteriales</taxon>
        <taxon>Weeksellaceae</taxon>
        <taxon>Chryseobacterium group</taxon>
        <taxon>Chryseobacterium</taxon>
    </lineage>
</organism>
<dbReference type="PANTHER" id="PTHR43768:SF3">
    <property type="entry name" value="TREHALOSE 6-PHOSPHATE PHOSPHATASE"/>
    <property type="match status" value="1"/>
</dbReference>
<dbReference type="NCBIfam" id="TIGR01484">
    <property type="entry name" value="HAD-SF-IIB"/>
    <property type="match status" value="1"/>
</dbReference>
<name>A0A2G7T2Q0_9FLAO</name>
<dbReference type="EC" id="3.1.3.12" evidence="4"/>
<dbReference type="GO" id="GO:0004805">
    <property type="term" value="F:trehalose-phosphatase activity"/>
    <property type="evidence" value="ECO:0007669"/>
    <property type="project" value="UniProtKB-EC"/>
</dbReference>
<dbReference type="InterPro" id="IPR006379">
    <property type="entry name" value="HAD-SF_hydro_IIB"/>
</dbReference>
<accession>A0A2G7T2Q0</accession>
<dbReference type="AlphaFoldDB" id="A0A2G7T2Q0"/>
<dbReference type="InterPro" id="IPR044651">
    <property type="entry name" value="OTSB-like"/>
</dbReference>
<keyword evidence="4" id="KW-0460">Magnesium</keyword>
<comment type="similarity">
    <text evidence="2 4">Belongs to the trehalose phosphatase family.</text>
</comment>
<dbReference type="GO" id="GO:0005992">
    <property type="term" value="P:trehalose biosynthetic process"/>
    <property type="evidence" value="ECO:0007669"/>
    <property type="project" value="UniProtKB-UniPathway"/>
</dbReference>
<dbReference type="UniPathway" id="UPA00299"/>
<evidence type="ECO:0000256" key="3">
    <source>
        <dbReference type="ARBA" id="ARBA00022801"/>
    </source>
</evidence>
<keyword evidence="3 4" id="KW-0378">Hydrolase</keyword>